<evidence type="ECO:0000313" key="11">
    <source>
        <dbReference type="Proteomes" id="UP000182314"/>
    </source>
</evidence>
<keyword evidence="4" id="KW-0281">Fimbrium</keyword>
<evidence type="ECO:0000313" key="8">
    <source>
        <dbReference type="EMBL" id="QSV12501.1"/>
    </source>
</evidence>
<evidence type="ECO:0000256" key="4">
    <source>
        <dbReference type="ARBA" id="ARBA00023263"/>
    </source>
</evidence>
<feature type="domain" description="Fimbrial-type adhesion" evidence="6">
    <location>
        <begin position="182"/>
        <end position="319"/>
    </location>
</feature>
<dbReference type="InterPro" id="IPR050263">
    <property type="entry name" value="Bact_Fimbrial_Adh_Pro"/>
</dbReference>
<sequence>MKRSIFITFSLMLSILHSTAIYAAGCSALASGIGADGNKREYRLNSPLIAIDPNAPVGEILWSRNIDTSGNKWACNSTAQRPYVSAMGPAYSTVIGSNSKGNIYATGVEGLGIQISDLYQPNRSVPNKAWPTAPQTLNWASNSYTRVDFIKVGKIGSGTMPNGPIATYTMDGVTVMTVSAYSSTIKIKSCTIDGVYNRTINLGRFNARDINPTSKDVPFTLTLACQADSVPVYVQFDALSGSGGDGLLNIDSTGTNPATGVAVEIVDAYSHAPVKLGQESKYHMNSETAIYISLAARYKKIASTITPGQANAGMTITINER</sequence>
<dbReference type="InterPro" id="IPR008966">
    <property type="entry name" value="Adhesion_dom_sf"/>
</dbReference>
<feature type="chain" id="PRO_5041699588" evidence="5">
    <location>
        <begin position="24"/>
        <end position="321"/>
    </location>
</feature>
<dbReference type="Gene3D" id="2.60.40.3310">
    <property type="match status" value="1"/>
</dbReference>
<dbReference type="Proteomes" id="UP000078227">
    <property type="component" value="Chromosome"/>
</dbReference>
<evidence type="ECO:0000256" key="2">
    <source>
        <dbReference type="ARBA" id="ARBA00006671"/>
    </source>
</evidence>
<accession>A0AA94H595</accession>
<name>A0AA94H595_9ENTR</name>
<reference evidence="8 10" key="2">
    <citation type="submission" date="2021-03" db="EMBL/GenBank/DDBJ databases">
        <authorList>
            <person name="Li Y."/>
            <person name="Li S."/>
            <person name="Chen M."/>
            <person name="Peng G."/>
            <person name="Tan Z."/>
            <person name="An Q."/>
        </authorList>
    </citation>
    <scope>NUCLEOTIDE SEQUENCE [LARGE SCALE GENOMIC DNA]</scope>
    <source>
        <strain evidence="8 10">Ola 51</strain>
    </source>
</reference>
<reference evidence="9 11" key="1">
    <citation type="submission" date="2016-10" db="EMBL/GenBank/DDBJ databases">
        <authorList>
            <person name="Varghese N."/>
            <person name="Submissions S."/>
        </authorList>
    </citation>
    <scope>NUCLEOTIDE SEQUENCE [LARGE SCALE GENOMIC DNA]</scope>
    <source>
        <strain evidence="9 11">CGMCC 1.7012</strain>
    </source>
</reference>
<evidence type="ECO:0000313" key="10">
    <source>
        <dbReference type="Proteomes" id="UP000078227"/>
    </source>
</evidence>
<proteinExistence type="inferred from homology"/>
<evidence type="ECO:0000256" key="3">
    <source>
        <dbReference type="ARBA" id="ARBA00022729"/>
    </source>
</evidence>
<protein>
    <submittedName>
        <fullName evidence="9">Pilin (Type 1 fimbria component protein)</fullName>
    </submittedName>
    <submittedName>
        <fullName evidence="8">Type 1 fimbrial protein</fullName>
    </submittedName>
</protein>
<dbReference type="SUPFAM" id="SSF49401">
    <property type="entry name" value="Bacterial adhesins"/>
    <property type="match status" value="1"/>
</dbReference>
<gene>
    <name evidence="8" type="ORF">AWR26_24725</name>
    <name evidence="9" type="ORF">SAMN05216286_3461</name>
</gene>
<comment type="subcellular location">
    <subcellularLocation>
        <location evidence="1">Fimbrium</location>
    </subcellularLocation>
</comment>
<dbReference type="RefSeq" id="WP_064563850.1">
    <property type="nucleotide sequence ID" value="NZ_CP014007.2"/>
</dbReference>
<evidence type="ECO:0000259" key="7">
    <source>
        <dbReference type="Pfam" id="PF22003"/>
    </source>
</evidence>
<feature type="signal peptide" evidence="5">
    <location>
        <begin position="1"/>
        <end position="23"/>
    </location>
</feature>
<dbReference type="PANTHER" id="PTHR33420">
    <property type="entry name" value="FIMBRIAL SUBUNIT ELFA-RELATED"/>
    <property type="match status" value="1"/>
</dbReference>
<comment type="similarity">
    <text evidence="2">Belongs to the fimbrial protein family.</text>
</comment>
<dbReference type="InterPro" id="IPR000259">
    <property type="entry name" value="Adhesion_dom_fimbrial"/>
</dbReference>
<dbReference type="Gene3D" id="2.60.40.1090">
    <property type="entry name" value="Fimbrial-type adhesion domain"/>
    <property type="match status" value="1"/>
</dbReference>
<dbReference type="Proteomes" id="UP000182314">
    <property type="component" value="Unassembled WGS sequence"/>
</dbReference>
<dbReference type="InterPro" id="IPR036937">
    <property type="entry name" value="Adhesion_dom_fimbrial_sf"/>
</dbReference>
<dbReference type="InterPro" id="IPR054160">
    <property type="entry name" value="MrkD_recept-bd"/>
</dbReference>
<dbReference type="Pfam" id="PF22003">
    <property type="entry name" value="MrkDrd"/>
    <property type="match status" value="1"/>
</dbReference>
<dbReference type="GO" id="GO:0043709">
    <property type="term" value="P:cell adhesion involved in single-species biofilm formation"/>
    <property type="evidence" value="ECO:0007669"/>
    <property type="project" value="TreeGrafter"/>
</dbReference>
<evidence type="ECO:0000256" key="5">
    <source>
        <dbReference type="SAM" id="SignalP"/>
    </source>
</evidence>
<dbReference type="EMBL" id="CP014007">
    <property type="protein sequence ID" value="QSV12501.1"/>
    <property type="molecule type" value="Genomic_DNA"/>
</dbReference>
<feature type="domain" description="MrkD-like receptor binding" evidence="7">
    <location>
        <begin position="49"/>
        <end position="176"/>
    </location>
</feature>
<dbReference type="Pfam" id="PF00419">
    <property type="entry name" value="Fimbrial"/>
    <property type="match status" value="1"/>
</dbReference>
<dbReference type="EMBL" id="FOKO01000004">
    <property type="protein sequence ID" value="SFC85226.1"/>
    <property type="molecule type" value="Genomic_DNA"/>
</dbReference>
<dbReference type="AlphaFoldDB" id="A0AA94H595"/>
<evidence type="ECO:0000256" key="1">
    <source>
        <dbReference type="ARBA" id="ARBA00004561"/>
    </source>
</evidence>
<dbReference type="GO" id="GO:0009289">
    <property type="term" value="C:pilus"/>
    <property type="evidence" value="ECO:0007669"/>
    <property type="project" value="UniProtKB-SubCell"/>
</dbReference>
<organism evidence="9 11">
    <name type="scientific">Kosakonia oryzae</name>
    <dbReference type="NCBI Taxonomy" id="497725"/>
    <lineage>
        <taxon>Bacteria</taxon>
        <taxon>Pseudomonadati</taxon>
        <taxon>Pseudomonadota</taxon>
        <taxon>Gammaproteobacteria</taxon>
        <taxon>Enterobacterales</taxon>
        <taxon>Enterobacteriaceae</taxon>
        <taxon>Kosakonia</taxon>
    </lineage>
</organism>
<keyword evidence="3 5" id="KW-0732">Signal</keyword>
<evidence type="ECO:0000313" key="9">
    <source>
        <dbReference type="EMBL" id="SFC85226.1"/>
    </source>
</evidence>
<evidence type="ECO:0000259" key="6">
    <source>
        <dbReference type="Pfam" id="PF00419"/>
    </source>
</evidence>
<keyword evidence="10" id="KW-1185">Reference proteome</keyword>
<dbReference type="PANTHER" id="PTHR33420:SF12">
    <property type="entry name" value="FIMBRIN-LIKE PROTEIN FIMI-RELATED"/>
    <property type="match status" value="1"/>
</dbReference>